<keyword evidence="7" id="KW-1185">Reference proteome</keyword>
<dbReference type="InterPro" id="IPR043454">
    <property type="entry name" value="NPH3/RPT2-like"/>
</dbReference>
<feature type="coiled-coil region" evidence="3">
    <location>
        <begin position="92"/>
        <end position="126"/>
    </location>
</feature>
<keyword evidence="3" id="KW-0175">Coiled coil</keyword>
<proteinExistence type="inferred from homology"/>
<feature type="compositionally biased region" description="Basic and acidic residues" evidence="4">
    <location>
        <begin position="148"/>
        <end position="170"/>
    </location>
</feature>
<comment type="similarity">
    <text evidence="2">Belongs to the NPH3 family.</text>
</comment>
<feature type="domain" description="NPH3" evidence="5">
    <location>
        <begin position="1"/>
        <end position="56"/>
    </location>
</feature>
<name>A0A5P1FVE0_ASPOF</name>
<evidence type="ECO:0000256" key="1">
    <source>
        <dbReference type="ARBA" id="ARBA00022786"/>
    </source>
</evidence>
<dbReference type="GO" id="GO:0016567">
    <property type="term" value="P:protein ubiquitination"/>
    <property type="evidence" value="ECO:0007669"/>
    <property type="project" value="UniProtKB-UniPathway"/>
</dbReference>
<evidence type="ECO:0000256" key="3">
    <source>
        <dbReference type="SAM" id="Coils"/>
    </source>
</evidence>
<evidence type="ECO:0000256" key="2">
    <source>
        <dbReference type="PROSITE-ProRule" id="PRU00982"/>
    </source>
</evidence>
<dbReference type="OMA" id="GRANEWT"/>
<gene>
    <name evidence="6" type="ORF">A4U43_C01F20900</name>
</gene>
<dbReference type="UniPathway" id="UPA00143"/>
<reference evidence="7" key="1">
    <citation type="journal article" date="2017" name="Nat. Commun.">
        <title>The asparagus genome sheds light on the origin and evolution of a young Y chromosome.</title>
        <authorList>
            <person name="Harkess A."/>
            <person name="Zhou J."/>
            <person name="Xu C."/>
            <person name="Bowers J.E."/>
            <person name="Van der Hulst R."/>
            <person name="Ayyampalayam S."/>
            <person name="Mercati F."/>
            <person name="Riccardi P."/>
            <person name="McKain M.R."/>
            <person name="Kakrana A."/>
            <person name="Tang H."/>
            <person name="Ray J."/>
            <person name="Groenendijk J."/>
            <person name="Arikit S."/>
            <person name="Mathioni S.M."/>
            <person name="Nakano M."/>
            <person name="Shan H."/>
            <person name="Telgmann-Rauber A."/>
            <person name="Kanno A."/>
            <person name="Yue Z."/>
            <person name="Chen H."/>
            <person name="Li W."/>
            <person name="Chen Y."/>
            <person name="Xu X."/>
            <person name="Zhang Y."/>
            <person name="Luo S."/>
            <person name="Chen H."/>
            <person name="Gao J."/>
            <person name="Mao Z."/>
            <person name="Pires J.C."/>
            <person name="Luo M."/>
            <person name="Kudrna D."/>
            <person name="Wing R.A."/>
            <person name="Meyers B.C."/>
            <person name="Yi K."/>
            <person name="Kong H."/>
            <person name="Lavrijsen P."/>
            <person name="Sunseri F."/>
            <person name="Falavigna A."/>
            <person name="Ye Y."/>
            <person name="Leebens-Mack J.H."/>
            <person name="Chen G."/>
        </authorList>
    </citation>
    <scope>NUCLEOTIDE SEQUENCE [LARGE SCALE GENOMIC DNA]</scope>
    <source>
        <strain evidence="7">cv. DH0086</strain>
    </source>
</reference>
<dbReference type="Proteomes" id="UP000243459">
    <property type="component" value="Chromosome 1"/>
</dbReference>
<accession>A0A5P1FVE0</accession>
<dbReference type="InterPro" id="IPR027356">
    <property type="entry name" value="NPH3_dom"/>
</dbReference>
<evidence type="ECO:0000313" key="6">
    <source>
        <dbReference type="EMBL" id="ONK80711.1"/>
    </source>
</evidence>
<dbReference type="EMBL" id="CM007381">
    <property type="protein sequence ID" value="ONK80711.1"/>
    <property type="molecule type" value="Genomic_DNA"/>
</dbReference>
<dbReference type="PANTHER" id="PTHR32370">
    <property type="entry name" value="OS12G0117600 PROTEIN"/>
    <property type="match status" value="1"/>
</dbReference>
<sequence>MELKEAHPNITKQEKWTLSKLIDPRKLTPDATLHAVHSDRLPVRSVIQILFSEQTRLGRANEWTGNSFHGTKSLSPSPALDAPGRCPSKREVLGQQREMRKLQEDVGRLQMQCQALQAQVEKLSSEKKKRGMFRWGNFLFRNGEAAERSVDDYEAATERRTPRTPMEGRKGRMVHGRGTPPKWRNSLS</sequence>
<evidence type="ECO:0000256" key="4">
    <source>
        <dbReference type="SAM" id="MobiDB-lite"/>
    </source>
</evidence>
<dbReference type="Gramene" id="ONK80711">
    <property type="protein sequence ID" value="ONK80711"/>
    <property type="gene ID" value="A4U43_C01F20900"/>
</dbReference>
<dbReference type="PROSITE" id="PS51649">
    <property type="entry name" value="NPH3"/>
    <property type="match status" value="1"/>
</dbReference>
<protein>
    <recommendedName>
        <fullName evidence="5">NPH3 domain-containing protein</fullName>
    </recommendedName>
</protein>
<feature type="region of interest" description="Disordered" evidence="4">
    <location>
        <begin position="148"/>
        <end position="188"/>
    </location>
</feature>
<keyword evidence="1" id="KW-0833">Ubl conjugation pathway</keyword>
<evidence type="ECO:0000259" key="5">
    <source>
        <dbReference type="PROSITE" id="PS51649"/>
    </source>
</evidence>
<evidence type="ECO:0000313" key="7">
    <source>
        <dbReference type="Proteomes" id="UP000243459"/>
    </source>
</evidence>
<dbReference type="AlphaFoldDB" id="A0A5P1FVE0"/>
<organism evidence="6 7">
    <name type="scientific">Asparagus officinalis</name>
    <name type="common">Garden asparagus</name>
    <dbReference type="NCBI Taxonomy" id="4686"/>
    <lineage>
        <taxon>Eukaryota</taxon>
        <taxon>Viridiplantae</taxon>
        <taxon>Streptophyta</taxon>
        <taxon>Embryophyta</taxon>
        <taxon>Tracheophyta</taxon>
        <taxon>Spermatophyta</taxon>
        <taxon>Magnoliopsida</taxon>
        <taxon>Liliopsida</taxon>
        <taxon>Asparagales</taxon>
        <taxon>Asparagaceae</taxon>
        <taxon>Asparagoideae</taxon>
        <taxon>Asparagus</taxon>
    </lineage>
</organism>